<keyword evidence="2" id="KW-1185">Reference proteome</keyword>
<dbReference type="Proteomes" id="UP000004095">
    <property type="component" value="Unassembled WGS sequence"/>
</dbReference>
<organism evidence="1 2">
    <name type="scientific">Microscilla marina ATCC 23134</name>
    <dbReference type="NCBI Taxonomy" id="313606"/>
    <lineage>
        <taxon>Bacteria</taxon>
        <taxon>Pseudomonadati</taxon>
        <taxon>Bacteroidota</taxon>
        <taxon>Cytophagia</taxon>
        <taxon>Cytophagales</taxon>
        <taxon>Microscillaceae</taxon>
        <taxon>Microscilla</taxon>
    </lineage>
</organism>
<proteinExistence type="predicted"/>
<comment type="caution">
    <text evidence="1">The sequence shown here is derived from an EMBL/GenBank/DDBJ whole genome shotgun (WGS) entry which is preliminary data.</text>
</comment>
<name>A1ZMK0_MICM2</name>
<sequence length="167" mass="19389">MILAKQKADQDLMNLKIKVKEQGNTKAGLHKIMLAEYLKKETMDVTGEITKRTVKFLPYSTDEGIYTVKQFLSSKHNYYSAQGLAKALNNYTKQLKKRHLKYLKDTIPWAERYLQLIPPIQHKNAPSFGEFYFKNASRHEAVLILYAIEFAVLKEASDIFERISKDN</sequence>
<dbReference type="AlphaFoldDB" id="A1ZMK0"/>
<evidence type="ECO:0000313" key="1">
    <source>
        <dbReference type="EMBL" id="EAY28380.1"/>
    </source>
</evidence>
<evidence type="ECO:0000313" key="2">
    <source>
        <dbReference type="Proteomes" id="UP000004095"/>
    </source>
</evidence>
<dbReference type="EMBL" id="AAWS01000016">
    <property type="protein sequence ID" value="EAY28380.1"/>
    <property type="molecule type" value="Genomic_DNA"/>
</dbReference>
<reference evidence="1 2" key="1">
    <citation type="submission" date="2007-01" db="EMBL/GenBank/DDBJ databases">
        <authorList>
            <person name="Haygood M."/>
            <person name="Podell S."/>
            <person name="Anderson C."/>
            <person name="Hopkinson B."/>
            <person name="Roe K."/>
            <person name="Barbeau K."/>
            <person name="Gaasterland T."/>
            <person name="Ferriera S."/>
            <person name="Johnson J."/>
            <person name="Kravitz S."/>
            <person name="Beeson K."/>
            <person name="Sutton G."/>
            <person name="Rogers Y.-H."/>
            <person name="Friedman R."/>
            <person name="Frazier M."/>
            <person name="Venter J.C."/>
        </authorList>
    </citation>
    <scope>NUCLEOTIDE SEQUENCE [LARGE SCALE GENOMIC DNA]</scope>
    <source>
        <strain evidence="1 2">ATCC 23134</strain>
    </source>
</reference>
<accession>A1ZMK0</accession>
<gene>
    <name evidence="1" type="ORF">M23134_03932</name>
</gene>
<protein>
    <submittedName>
        <fullName evidence="1">Uncharacterized protein</fullName>
    </submittedName>
</protein>